<keyword evidence="2" id="KW-1185">Reference proteome</keyword>
<proteinExistence type="predicted"/>
<evidence type="ECO:0000313" key="2">
    <source>
        <dbReference type="Proteomes" id="UP001210120"/>
    </source>
</evidence>
<reference evidence="1" key="1">
    <citation type="submission" date="2022-12" db="EMBL/GenBank/DDBJ databases">
        <title>Genomic Characterization of Candidatus Phytoplasma sacchari in China.</title>
        <authorList>
            <person name="Zhang R.-Y."/>
        </authorList>
    </citation>
    <scope>NUCLEOTIDE SEQUENCE [LARGE SCALE GENOMIC DNA]</scope>
    <source>
        <strain evidence="1">SCWL1</strain>
    </source>
</reference>
<gene>
    <name evidence="1" type="ORF">O7R10_01805</name>
</gene>
<organism evidence="1 2">
    <name type="scientific">Candidatus Phytoplasma sacchari</name>
    <dbReference type="NCBI Taxonomy" id="2609813"/>
    <lineage>
        <taxon>Bacteria</taxon>
        <taxon>Bacillati</taxon>
        <taxon>Mycoplasmatota</taxon>
        <taxon>Mollicutes</taxon>
        <taxon>Acholeplasmatales</taxon>
        <taxon>Acholeplasmataceae</taxon>
        <taxon>Candidatus Phytoplasma</taxon>
        <taxon>16SrXI (Rice yellow dwarf group)</taxon>
    </lineage>
</organism>
<name>A0ABY7M357_9MOLU</name>
<dbReference type="Proteomes" id="UP001210120">
    <property type="component" value="Chromosome"/>
</dbReference>
<protein>
    <submittedName>
        <fullName evidence="1">Uncharacterized protein</fullName>
    </submittedName>
</protein>
<accession>A0ABY7M357</accession>
<evidence type="ECO:0000313" key="1">
    <source>
        <dbReference type="EMBL" id="WBL31325.1"/>
    </source>
</evidence>
<sequence>MWGLNWLIAEIAVFKDFIQGFYKSEILARRSEWMLTVWMTVLILTSFKQPFFQILKQGLFSLKEFIFGWCLGWLFKKTKI</sequence>
<dbReference type="EMBL" id="CP115156">
    <property type="protein sequence ID" value="WBL31325.1"/>
    <property type="molecule type" value="Genomic_DNA"/>
</dbReference>